<protein>
    <submittedName>
        <fullName evidence="4">Uncharacterized protein</fullName>
    </submittedName>
</protein>
<comment type="similarity">
    <text evidence="1">Belongs to the UPF0587 family.</text>
</comment>
<proteinExistence type="inferred from homology"/>
<dbReference type="SUPFAM" id="SSF141678">
    <property type="entry name" value="MAL13P1.257-like"/>
    <property type="match status" value="1"/>
</dbReference>
<dbReference type="EMBL" id="JANCYW010000010">
    <property type="protein sequence ID" value="KAK4537062.1"/>
    <property type="molecule type" value="Genomic_DNA"/>
</dbReference>
<accession>A0AAV9IXK2</accession>
<evidence type="ECO:0000256" key="3">
    <source>
        <dbReference type="ARBA" id="ARBA00022833"/>
    </source>
</evidence>
<dbReference type="Proteomes" id="UP001301350">
    <property type="component" value="Unassembled WGS sequence"/>
</dbReference>
<sequence>MVLWQLQTQWEWDGIASLQFPEEHDWHIFIKCIQCGEEGQRAVVVSPQLVEEGIRGAVVHLRYTCWFCRRQHEIALRSTGANLGGEAMYEWKNVVSLDCRGVEPIDWRPDMGGALRAAGEGGYEFDEVALDAEDANTDQVAAWYDYDEQQQREVSVILQRYRWARESG</sequence>
<dbReference type="InterPro" id="IPR008584">
    <property type="entry name" value="CXXC_Zn-binding_euk"/>
</dbReference>
<name>A0AAV9IXK2_CYACA</name>
<evidence type="ECO:0000256" key="1">
    <source>
        <dbReference type="ARBA" id="ARBA00007818"/>
    </source>
</evidence>
<dbReference type="AlphaFoldDB" id="A0AAV9IXK2"/>
<dbReference type="PANTHER" id="PTHR12857:SF0">
    <property type="entry name" value="CXXC MOTIF CONTAINING ZINC BINDING PROTEIN"/>
    <property type="match status" value="1"/>
</dbReference>
<dbReference type="Pfam" id="PF05907">
    <property type="entry name" value="CXXC_Zn-b_euk"/>
    <property type="match status" value="1"/>
</dbReference>
<dbReference type="PANTHER" id="PTHR12857">
    <property type="entry name" value="CXXC MOTIF CONTAINING ZINC BINDING PROTEIN"/>
    <property type="match status" value="1"/>
</dbReference>
<comment type="caution">
    <text evidence="4">The sequence shown here is derived from an EMBL/GenBank/DDBJ whole genome shotgun (WGS) entry which is preliminary data.</text>
</comment>
<keyword evidence="2" id="KW-0479">Metal-binding</keyword>
<dbReference type="GO" id="GO:0008270">
    <property type="term" value="F:zinc ion binding"/>
    <property type="evidence" value="ECO:0007669"/>
    <property type="project" value="TreeGrafter"/>
</dbReference>
<reference evidence="4 5" key="1">
    <citation type="submission" date="2022-07" db="EMBL/GenBank/DDBJ databases">
        <title>Genome-wide signatures of adaptation to extreme environments.</title>
        <authorList>
            <person name="Cho C.H."/>
            <person name="Yoon H.S."/>
        </authorList>
    </citation>
    <scope>NUCLEOTIDE SEQUENCE [LARGE SCALE GENOMIC DNA]</scope>
    <source>
        <strain evidence="4 5">DBV 063 E5</strain>
    </source>
</reference>
<evidence type="ECO:0000313" key="4">
    <source>
        <dbReference type="EMBL" id="KAK4537062.1"/>
    </source>
</evidence>
<evidence type="ECO:0000256" key="2">
    <source>
        <dbReference type="ARBA" id="ARBA00022723"/>
    </source>
</evidence>
<organism evidence="4 5">
    <name type="scientific">Cyanidium caldarium</name>
    <name type="common">Red alga</name>
    <dbReference type="NCBI Taxonomy" id="2771"/>
    <lineage>
        <taxon>Eukaryota</taxon>
        <taxon>Rhodophyta</taxon>
        <taxon>Bangiophyceae</taxon>
        <taxon>Cyanidiales</taxon>
        <taxon>Cyanidiaceae</taxon>
        <taxon>Cyanidium</taxon>
    </lineage>
</organism>
<keyword evidence="3" id="KW-0862">Zinc</keyword>
<evidence type="ECO:0000313" key="5">
    <source>
        <dbReference type="Proteomes" id="UP001301350"/>
    </source>
</evidence>
<keyword evidence="5" id="KW-1185">Reference proteome</keyword>
<gene>
    <name evidence="4" type="ORF">CDCA_CDCA10G3087</name>
</gene>